<dbReference type="GO" id="GO:0006874">
    <property type="term" value="P:intracellular calcium ion homeostasis"/>
    <property type="evidence" value="ECO:0007669"/>
    <property type="project" value="TreeGrafter"/>
</dbReference>
<dbReference type="InterPro" id="IPR023214">
    <property type="entry name" value="HAD_sf"/>
</dbReference>
<keyword evidence="10 13" id="KW-1133">Transmembrane helix</keyword>
<dbReference type="PRINTS" id="PR00119">
    <property type="entry name" value="CATATPASE"/>
</dbReference>
<evidence type="ECO:0000256" key="1">
    <source>
        <dbReference type="ARBA" id="ARBA00004141"/>
    </source>
</evidence>
<dbReference type="InterPro" id="IPR023298">
    <property type="entry name" value="ATPase_P-typ_TM_dom_sf"/>
</dbReference>
<feature type="transmembrane region" description="Helical" evidence="13">
    <location>
        <begin position="42"/>
        <end position="62"/>
    </location>
</feature>
<dbReference type="InterPro" id="IPR036412">
    <property type="entry name" value="HAD-like_sf"/>
</dbReference>
<evidence type="ECO:0000256" key="4">
    <source>
        <dbReference type="ARBA" id="ARBA00022692"/>
    </source>
</evidence>
<dbReference type="SUPFAM" id="SSF56784">
    <property type="entry name" value="HAD-like"/>
    <property type="match status" value="1"/>
</dbReference>
<dbReference type="InterPro" id="IPR001757">
    <property type="entry name" value="P_typ_ATPase"/>
</dbReference>
<dbReference type="GO" id="GO:0140358">
    <property type="term" value="F:P-type transmembrane transporter activity"/>
    <property type="evidence" value="ECO:0007669"/>
    <property type="project" value="InterPro"/>
</dbReference>
<keyword evidence="3" id="KW-0597">Phosphoprotein</keyword>
<dbReference type="Pfam" id="PF00690">
    <property type="entry name" value="Cation_ATPase_N"/>
    <property type="match status" value="1"/>
</dbReference>
<dbReference type="SUPFAM" id="SSF81660">
    <property type="entry name" value="Metal cation-transporting ATPase, ATP-binding domain N"/>
    <property type="match status" value="1"/>
</dbReference>
<keyword evidence="4 13" id="KW-0812">Transmembrane</keyword>
<feature type="domain" description="P5B-type ATPase N-terminal" evidence="16">
    <location>
        <begin position="25"/>
        <end position="153"/>
    </location>
</feature>
<keyword evidence="7 13" id="KW-0067">ATP-binding</keyword>
<reference evidence="18" key="2">
    <citation type="submission" date="2015-01" db="EMBL/GenBank/DDBJ databases">
        <title>Evolutionary Origins and Diversification of the Mycorrhizal Mutualists.</title>
        <authorList>
            <consortium name="DOE Joint Genome Institute"/>
            <consortium name="Mycorrhizal Genomics Consortium"/>
            <person name="Kohler A."/>
            <person name="Kuo A."/>
            <person name="Nagy L.G."/>
            <person name="Floudas D."/>
            <person name="Copeland A."/>
            <person name="Barry K.W."/>
            <person name="Cichocki N."/>
            <person name="Veneault-Fourrey C."/>
            <person name="LaButti K."/>
            <person name="Lindquist E.A."/>
            <person name="Lipzen A."/>
            <person name="Lundell T."/>
            <person name="Morin E."/>
            <person name="Murat C."/>
            <person name="Riley R."/>
            <person name="Ohm R."/>
            <person name="Sun H."/>
            <person name="Tunlid A."/>
            <person name="Henrissat B."/>
            <person name="Grigoriev I.V."/>
            <person name="Hibbett D.S."/>
            <person name="Martin F."/>
        </authorList>
    </citation>
    <scope>NUCLEOTIDE SEQUENCE [LARGE SCALE GENOMIC DNA]</scope>
    <source>
        <strain evidence="18">MUT 4182</strain>
    </source>
</reference>
<keyword evidence="5 13" id="KW-0479">Metal-binding</keyword>
<evidence type="ECO:0000256" key="12">
    <source>
        <dbReference type="ARBA" id="ARBA00049360"/>
    </source>
</evidence>
<evidence type="ECO:0000256" key="6">
    <source>
        <dbReference type="ARBA" id="ARBA00022741"/>
    </source>
</evidence>
<feature type="domain" description="P-type ATPase A" evidence="14">
    <location>
        <begin position="272"/>
        <end position="397"/>
    </location>
</feature>
<dbReference type="InterPro" id="IPR018303">
    <property type="entry name" value="ATPase_P-typ_P_site"/>
</dbReference>
<evidence type="ECO:0000256" key="11">
    <source>
        <dbReference type="ARBA" id="ARBA00023136"/>
    </source>
</evidence>
<dbReference type="PANTHER" id="PTHR45630">
    <property type="entry name" value="CATION-TRANSPORTING ATPASE-RELATED"/>
    <property type="match status" value="1"/>
</dbReference>
<comment type="subcellular location">
    <subcellularLocation>
        <location evidence="1 13">Membrane</location>
        <topology evidence="1 13">Multi-pass membrane protein</topology>
    </subcellularLocation>
</comment>
<feature type="transmembrane region" description="Helical" evidence="13">
    <location>
        <begin position="233"/>
        <end position="253"/>
    </location>
</feature>
<dbReference type="InterPro" id="IPR059000">
    <property type="entry name" value="ATPase_P-type_domA"/>
</dbReference>
<evidence type="ECO:0000256" key="5">
    <source>
        <dbReference type="ARBA" id="ARBA00022723"/>
    </source>
</evidence>
<organism evidence="17 18">
    <name type="scientific">Tulasnella calospora MUT 4182</name>
    <dbReference type="NCBI Taxonomy" id="1051891"/>
    <lineage>
        <taxon>Eukaryota</taxon>
        <taxon>Fungi</taxon>
        <taxon>Dikarya</taxon>
        <taxon>Basidiomycota</taxon>
        <taxon>Agaricomycotina</taxon>
        <taxon>Agaricomycetes</taxon>
        <taxon>Cantharellales</taxon>
        <taxon>Tulasnellaceae</taxon>
        <taxon>Tulasnella</taxon>
    </lineage>
</organism>
<dbReference type="GO" id="GO:0016020">
    <property type="term" value="C:membrane"/>
    <property type="evidence" value="ECO:0007669"/>
    <property type="project" value="UniProtKB-SubCell"/>
</dbReference>
<evidence type="ECO:0000259" key="16">
    <source>
        <dbReference type="Pfam" id="PF12409"/>
    </source>
</evidence>
<reference evidence="17 18" key="1">
    <citation type="submission" date="2014-04" db="EMBL/GenBank/DDBJ databases">
        <authorList>
            <consortium name="DOE Joint Genome Institute"/>
            <person name="Kuo A."/>
            <person name="Girlanda M."/>
            <person name="Perotto S."/>
            <person name="Kohler A."/>
            <person name="Nagy L.G."/>
            <person name="Floudas D."/>
            <person name="Copeland A."/>
            <person name="Barry K.W."/>
            <person name="Cichocki N."/>
            <person name="Veneault-Fourrey C."/>
            <person name="LaButti K."/>
            <person name="Lindquist E.A."/>
            <person name="Lipzen A."/>
            <person name="Lundell T."/>
            <person name="Morin E."/>
            <person name="Murat C."/>
            <person name="Sun H."/>
            <person name="Tunlid A."/>
            <person name="Henrissat B."/>
            <person name="Grigoriev I.V."/>
            <person name="Hibbett D.S."/>
            <person name="Martin F."/>
            <person name="Nordberg H.P."/>
            <person name="Cantor M.N."/>
            <person name="Hua S.X."/>
        </authorList>
    </citation>
    <scope>NUCLEOTIDE SEQUENCE [LARGE SCALE GENOMIC DNA]</scope>
    <source>
        <strain evidence="17 18">MUT 4182</strain>
    </source>
</reference>
<dbReference type="Gene3D" id="3.40.50.1000">
    <property type="entry name" value="HAD superfamily/HAD-like"/>
    <property type="match status" value="1"/>
</dbReference>
<name>A0A0C3M9L5_9AGAM</name>
<dbReference type="Proteomes" id="UP000054248">
    <property type="component" value="Unassembled WGS sequence"/>
</dbReference>
<dbReference type="EMBL" id="KN822973">
    <property type="protein sequence ID" value="KIO30367.1"/>
    <property type="molecule type" value="Genomic_DNA"/>
</dbReference>
<dbReference type="PROSITE" id="PS00154">
    <property type="entry name" value="ATPASE_E1_E2"/>
    <property type="match status" value="1"/>
</dbReference>
<evidence type="ECO:0000259" key="14">
    <source>
        <dbReference type="Pfam" id="PF00122"/>
    </source>
</evidence>
<gene>
    <name evidence="17" type="ORF">M407DRAFT_69316</name>
</gene>
<keyword evidence="11 13" id="KW-0472">Membrane</keyword>
<feature type="transmembrane region" description="Helical" evidence="13">
    <location>
        <begin position="412"/>
        <end position="432"/>
    </location>
</feature>
<dbReference type="FunFam" id="3.40.1110.10:FF:000057">
    <property type="entry name" value="Cation-transporting ATPase"/>
    <property type="match status" value="1"/>
</dbReference>
<keyword evidence="9 13" id="KW-1278">Translocase</keyword>
<dbReference type="GO" id="GO:0019829">
    <property type="term" value="F:ATPase-coupled monoatomic cation transmembrane transporter activity"/>
    <property type="evidence" value="ECO:0007669"/>
    <property type="project" value="UniProtKB-UniRule"/>
</dbReference>
<feature type="transmembrane region" description="Helical" evidence="13">
    <location>
        <begin position="205"/>
        <end position="227"/>
    </location>
</feature>
<dbReference type="SUPFAM" id="SSF81665">
    <property type="entry name" value="Calcium ATPase, transmembrane domain M"/>
    <property type="match status" value="1"/>
</dbReference>
<dbReference type="InterPro" id="IPR004014">
    <property type="entry name" value="ATPase_P-typ_cation-transptr_N"/>
</dbReference>
<dbReference type="FunFam" id="2.70.150.10:FF:000057">
    <property type="entry name" value="Cation-transporting ATPase"/>
    <property type="match status" value="1"/>
</dbReference>
<evidence type="ECO:0000313" key="17">
    <source>
        <dbReference type="EMBL" id="KIO30367.1"/>
    </source>
</evidence>
<dbReference type="InterPro" id="IPR008250">
    <property type="entry name" value="ATPase_P-typ_transduc_dom_A_sf"/>
</dbReference>
<dbReference type="InterPro" id="IPR006544">
    <property type="entry name" value="P-type_TPase_V"/>
</dbReference>
<evidence type="ECO:0000256" key="13">
    <source>
        <dbReference type="RuleBase" id="RU362082"/>
    </source>
</evidence>
<keyword evidence="18" id="KW-1185">Reference proteome</keyword>
<dbReference type="Gene3D" id="2.70.150.10">
    <property type="entry name" value="Calcium-transporting ATPase, cytoplasmic transduction domain A"/>
    <property type="match status" value="1"/>
</dbReference>
<dbReference type="GO" id="GO:0016887">
    <property type="term" value="F:ATP hydrolysis activity"/>
    <property type="evidence" value="ECO:0007669"/>
    <property type="project" value="InterPro"/>
</dbReference>
<dbReference type="SUPFAM" id="SSF81653">
    <property type="entry name" value="Calcium ATPase, transduction domain A"/>
    <property type="match status" value="1"/>
</dbReference>
<feature type="domain" description="Cation-transporting P-type ATPase N-terminal" evidence="15">
    <location>
        <begin position="178"/>
        <end position="228"/>
    </location>
</feature>
<protein>
    <recommendedName>
        <fullName evidence="13">Cation-transporting ATPase</fullName>
        <ecNumber evidence="13">7.2.2.-</ecNumber>
    </recommendedName>
</protein>
<accession>A0A0C3M9L5</accession>
<evidence type="ECO:0000313" key="18">
    <source>
        <dbReference type="Proteomes" id="UP000054248"/>
    </source>
</evidence>
<dbReference type="InterPro" id="IPR047819">
    <property type="entry name" value="P5A-ATPase_N"/>
</dbReference>
<comment type="catalytic activity">
    <reaction evidence="12 13">
        <text>ATP + H2O = ADP + phosphate + H(+)</text>
        <dbReference type="Rhea" id="RHEA:13065"/>
        <dbReference type="ChEBI" id="CHEBI:15377"/>
        <dbReference type="ChEBI" id="CHEBI:15378"/>
        <dbReference type="ChEBI" id="CHEBI:30616"/>
        <dbReference type="ChEBI" id="CHEBI:43474"/>
        <dbReference type="ChEBI" id="CHEBI:456216"/>
    </reaction>
</comment>
<sequence>MTSGASTPPPPPGPPSRQTVALVDEDMSLKFTGFEIVRWKALVWRIGTIASLGSLALVGHWSPKLWLRWVARERAFKDLEDGLIVVETPFRTLILEFLRTLDYPYPASTAFTPSIAVSTPSQLNGNGGSSPRPLSGDLGVLKMVEHRYTRYLLDPKSGLFASIRDWRDPAWTKLPLLKAGLTTETRSQRHTVFGKNVVDVEAKSTLALLVEEVLHPFYIFQIASIILWSIDDYYYYAFCIALISAISIGSTLIETKQTIERMREMSRFSCPVRILCDGSWKTIDSSELVPGDIVDLINPPLALFPADMVLLSGDAIVNESMLTGESVPVSKIPIREEQLGRFNENGEIDADIAKSFLYSATKVVRIRGDAPGAGQPQALGLVVRIGFNTTKGSLVRSMLFPKPMGFKFYRDSMRFIIFLAGLAGLGFMASAVQFVELGVKWHTIVLRALDLITVVVPPALPATLSIGTSFAISRLRKANIFCISPNRVNVGGKVNVVCFDKTGTLTEEGLDVLGVRCLDRSSDRFGEMYSDVHDLPSGPGKAQFLYALATCHSLKLVDGQIIGDPLDAKMFEFTKWTLEEGQAGLPARRGDSHRIGDRPTALVQTIVRPPGSSGFRLEDALKAGTRHAHFLELGVIRTFEFVSALRRMSVIVKRLKSTSMEIYVKGAPEVMVDICDPDSFPQDYANLLGYYTKRGYRVIAIAGKSVEGLSWLKAQRMKREQAESNLRFLGLIIFENKLKPDTTSAIHVLRAAHITCRMVTGDNPRTAVSVARECGIVSQSAHVFYPTFIAGNAQTREAKLEWSSVDDESLKLDDYSLKPLAPPLHHTTDSIDILYQDYAIVVSGDVFRWMLNNAPLETLQRVSW</sequence>
<evidence type="ECO:0000256" key="9">
    <source>
        <dbReference type="ARBA" id="ARBA00022967"/>
    </source>
</evidence>
<dbReference type="STRING" id="1051891.A0A0C3M9L5"/>
<dbReference type="NCBIfam" id="TIGR01657">
    <property type="entry name" value="P-ATPase-V"/>
    <property type="match status" value="1"/>
</dbReference>
<evidence type="ECO:0000259" key="15">
    <source>
        <dbReference type="Pfam" id="PF00690"/>
    </source>
</evidence>
<dbReference type="HOGENOM" id="CLU_001828_5_1_1"/>
<dbReference type="GO" id="GO:0046872">
    <property type="term" value="F:metal ion binding"/>
    <property type="evidence" value="ECO:0007669"/>
    <property type="project" value="UniProtKB-UniRule"/>
</dbReference>
<dbReference type="NCBIfam" id="TIGR01494">
    <property type="entry name" value="ATPase_P-type"/>
    <property type="match status" value="1"/>
</dbReference>
<comment type="similarity">
    <text evidence="2 13">Belongs to the cation transport ATPase (P-type) (TC 3.A.3) family. Type V subfamily.</text>
</comment>
<evidence type="ECO:0000256" key="8">
    <source>
        <dbReference type="ARBA" id="ARBA00022842"/>
    </source>
</evidence>
<evidence type="ECO:0000256" key="2">
    <source>
        <dbReference type="ARBA" id="ARBA00006000"/>
    </source>
</evidence>
<evidence type="ECO:0000256" key="3">
    <source>
        <dbReference type="ARBA" id="ARBA00022553"/>
    </source>
</evidence>
<proteinExistence type="inferred from homology"/>
<dbReference type="Gene3D" id="3.40.1110.10">
    <property type="entry name" value="Calcium-transporting ATPase, cytoplasmic domain N"/>
    <property type="match status" value="1"/>
</dbReference>
<dbReference type="Pfam" id="PF00122">
    <property type="entry name" value="E1-E2_ATPase"/>
    <property type="match status" value="1"/>
</dbReference>
<keyword evidence="8 13" id="KW-0460">Magnesium</keyword>
<dbReference type="AlphaFoldDB" id="A0A0C3M9L5"/>
<evidence type="ECO:0000256" key="7">
    <source>
        <dbReference type="ARBA" id="ARBA00022840"/>
    </source>
</evidence>
<evidence type="ECO:0000256" key="10">
    <source>
        <dbReference type="ARBA" id="ARBA00022989"/>
    </source>
</evidence>
<dbReference type="OrthoDB" id="48943at2759"/>
<dbReference type="Pfam" id="PF13246">
    <property type="entry name" value="Cation_ATPase"/>
    <property type="match status" value="1"/>
</dbReference>
<comment type="caution">
    <text evidence="13">Lacks conserved residue(s) required for the propagation of feature annotation.</text>
</comment>
<keyword evidence="6 13" id="KW-0547">Nucleotide-binding</keyword>
<dbReference type="EC" id="7.2.2.-" evidence="13"/>
<dbReference type="Gene3D" id="1.20.1110.10">
    <property type="entry name" value="Calcium-transporting ATPase, transmembrane domain"/>
    <property type="match status" value="1"/>
</dbReference>
<dbReference type="PANTHER" id="PTHR45630:SF8">
    <property type="entry name" value="CATION-TRANSPORTING ATPASE"/>
    <property type="match status" value="1"/>
</dbReference>
<dbReference type="InterPro" id="IPR023299">
    <property type="entry name" value="ATPase_P-typ_cyto_dom_N"/>
</dbReference>
<dbReference type="Pfam" id="PF12409">
    <property type="entry name" value="P5-ATPase"/>
    <property type="match status" value="1"/>
</dbReference>
<dbReference type="FunFam" id="1.20.1110.10:FF:000032">
    <property type="entry name" value="Cation-transporting ATPase"/>
    <property type="match status" value="1"/>
</dbReference>
<dbReference type="GO" id="GO:0005524">
    <property type="term" value="F:ATP binding"/>
    <property type="evidence" value="ECO:0007669"/>
    <property type="project" value="UniProtKB-UniRule"/>
</dbReference>